<accession>A0A3N7JZ75</accession>
<evidence type="ECO:0000313" key="5">
    <source>
        <dbReference type="EMBL" id="RQP24115.1"/>
    </source>
</evidence>
<dbReference type="OrthoDB" id="86160at2"/>
<feature type="domain" description="HpcH/HpaI aldolase/citrate lyase" evidence="4">
    <location>
        <begin position="18"/>
        <end position="237"/>
    </location>
</feature>
<dbReference type="PANTHER" id="PTHR30502:SF0">
    <property type="entry name" value="PHOSPHOENOLPYRUVATE CARBOXYLASE FAMILY PROTEIN"/>
    <property type="match status" value="1"/>
</dbReference>
<dbReference type="AlphaFoldDB" id="A0A3N7JZ75"/>
<dbReference type="FunFam" id="3.20.20.60:FF:000004">
    <property type="entry name" value="5-keto-4-deoxy-D-glucarate aldolase"/>
    <property type="match status" value="1"/>
</dbReference>
<dbReference type="GO" id="GO:0005737">
    <property type="term" value="C:cytoplasm"/>
    <property type="evidence" value="ECO:0007669"/>
    <property type="project" value="TreeGrafter"/>
</dbReference>
<dbReference type="GO" id="GO:0016832">
    <property type="term" value="F:aldehyde-lyase activity"/>
    <property type="evidence" value="ECO:0007669"/>
    <property type="project" value="UniProtKB-ARBA"/>
</dbReference>
<gene>
    <name evidence="5" type="ORF">DZC73_12350</name>
</gene>
<dbReference type="GO" id="GO:0046872">
    <property type="term" value="F:metal ion binding"/>
    <property type="evidence" value="ECO:0007669"/>
    <property type="project" value="UniProtKB-KW"/>
</dbReference>
<evidence type="ECO:0000256" key="2">
    <source>
        <dbReference type="ARBA" id="ARBA00022723"/>
    </source>
</evidence>
<dbReference type="RefSeq" id="WP_124540563.1">
    <property type="nucleotide sequence ID" value="NZ_QUSW01000003.1"/>
</dbReference>
<comment type="caution">
    <text evidence="5">The sequence shown here is derived from an EMBL/GenBank/DDBJ whole genome shotgun (WGS) entry which is preliminary data.</text>
</comment>
<dbReference type="InterPro" id="IPR015813">
    <property type="entry name" value="Pyrv/PenolPyrv_kinase-like_dom"/>
</dbReference>
<organism evidence="5 6">
    <name type="scientific">Piscinibacter terrae</name>
    <dbReference type="NCBI Taxonomy" id="2496871"/>
    <lineage>
        <taxon>Bacteria</taxon>
        <taxon>Pseudomonadati</taxon>
        <taxon>Pseudomonadota</taxon>
        <taxon>Betaproteobacteria</taxon>
        <taxon>Burkholderiales</taxon>
        <taxon>Sphaerotilaceae</taxon>
        <taxon>Piscinibacter</taxon>
    </lineage>
</organism>
<evidence type="ECO:0000256" key="1">
    <source>
        <dbReference type="ARBA" id="ARBA00005568"/>
    </source>
</evidence>
<reference evidence="5 6" key="2">
    <citation type="submission" date="2018-12" db="EMBL/GenBank/DDBJ databases">
        <title>Rhizobacter gummiphilus sp. nov., a rubber-degrading bacterium isolated from the soil of a botanical garden in Japan.</title>
        <authorList>
            <person name="Shunsuke S.S."/>
        </authorList>
    </citation>
    <scope>NUCLEOTIDE SEQUENCE [LARGE SCALE GENOMIC DNA]</scope>
    <source>
        <strain evidence="5 6">S-16</strain>
    </source>
</reference>
<keyword evidence="6" id="KW-1185">Reference proteome</keyword>
<sequence length="270" mass="28557">MNAFRQLLKSSGAHPPVGTWISSASPILAEAIGHAGFDWGLVDMEHAPLDVMGLVHMLQALSGTKMLPVVRVPWNDAVMVKRVLDAGAATVMFPMVQTPEEARRAVAATRYPPEGIRGLAGMTRAARFGTTGNYFKSANENVGVIVQIETPQAVDQIEAIAAVDGVDALFIGPADLSAAMGHIGQLTHPAVMDTITRAVQRCKAMGCPVGTLGSSAEMVAQYRAIGFDYVAVSSDIGFMMRGAQAALQALRTRDTEHVHTLAAGTQETGY</sequence>
<dbReference type="InterPro" id="IPR040442">
    <property type="entry name" value="Pyrv_kinase-like_dom_sf"/>
</dbReference>
<dbReference type="EMBL" id="QUSW01000003">
    <property type="protein sequence ID" value="RQP24115.1"/>
    <property type="molecule type" value="Genomic_DNA"/>
</dbReference>
<evidence type="ECO:0000313" key="6">
    <source>
        <dbReference type="Proteomes" id="UP000267464"/>
    </source>
</evidence>
<reference evidence="5 6" key="1">
    <citation type="submission" date="2018-08" db="EMBL/GenBank/DDBJ databases">
        <authorList>
            <person name="Khan S.A."/>
            <person name="Jeon C.O."/>
            <person name="Chun B.H."/>
            <person name="Jeong S.E."/>
        </authorList>
    </citation>
    <scope>NUCLEOTIDE SEQUENCE [LARGE SCALE GENOMIC DNA]</scope>
    <source>
        <strain evidence="5 6">S-16</strain>
    </source>
</reference>
<dbReference type="PANTHER" id="PTHR30502">
    <property type="entry name" value="2-KETO-3-DEOXY-L-RHAMNONATE ALDOLASE"/>
    <property type="match status" value="1"/>
</dbReference>
<name>A0A3N7JZ75_9BURK</name>
<dbReference type="Gene3D" id="3.20.20.60">
    <property type="entry name" value="Phosphoenolpyruvate-binding domains"/>
    <property type="match status" value="1"/>
</dbReference>
<keyword evidence="3" id="KW-0456">Lyase</keyword>
<dbReference type="Proteomes" id="UP000267464">
    <property type="component" value="Unassembled WGS sequence"/>
</dbReference>
<keyword evidence="2" id="KW-0479">Metal-binding</keyword>
<dbReference type="Pfam" id="PF03328">
    <property type="entry name" value="HpcH_HpaI"/>
    <property type="match status" value="1"/>
</dbReference>
<dbReference type="InterPro" id="IPR050251">
    <property type="entry name" value="HpcH-HpaI_aldolase"/>
</dbReference>
<evidence type="ECO:0000256" key="3">
    <source>
        <dbReference type="ARBA" id="ARBA00023239"/>
    </source>
</evidence>
<comment type="similarity">
    <text evidence="1">Belongs to the HpcH/HpaI aldolase family.</text>
</comment>
<dbReference type="SUPFAM" id="SSF51621">
    <property type="entry name" value="Phosphoenolpyruvate/pyruvate domain"/>
    <property type="match status" value="1"/>
</dbReference>
<evidence type="ECO:0000259" key="4">
    <source>
        <dbReference type="Pfam" id="PF03328"/>
    </source>
</evidence>
<protein>
    <submittedName>
        <fullName evidence="5">2-dehydro-3-deoxyglucarate aldolase</fullName>
    </submittedName>
</protein>
<proteinExistence type="inferred from homology"/>
<dbReference type="InterPro" id="IPR005000">
    <property type="entry name" value="Aldolase/citrate-lyase_domain"/>
</dbReference>